<sequence>MTDTTALSSSENQLSTTETEYSSFGDVAKEKDENLSTDNLTTNINYVMNVSDETDKDNTITSVAQNMIVTTSSEPDITTRHIQGTDLKSRSAKSYRSTPGIMKTTTPSSGDSYSFHATSSEGYVEYNRNNKNISVTSNDNNNIISNGDQNSSIFSESQHLHNETELYFFVNNLSSNLKNMMIDSMTLYKNYCYNISSELGVRWSTRGHLSRCKEAALRVQDVLNESLFNLTLLEERRNDDFCLTLQKIDEVLILINETLIFLADNLMEYVKMTTPCQSHDPCLCLDVMSSRNSIKKEMFLLCHLTSDPEPMDAQITSSRLNLHVLMETMACQHTDHTYKSEKTYLLKRNPVKDKVFCAYLQQIIYEPQVCETRCAPYPETVHIIATETYTPSGSSQTASDNNDTTFLKVITTDSSSSRYDTSIMTDTTALSSSENQLSTTETEYSSFGDVAKEKDENLSTDNLTTNINYVMNVSDETDKDNTITSVAQNMIVTTSSEPDITTRHIQGTDLKSRSAKSYRSTPGIMKTTTPSSGDSYSFHATSGEGYVEYNRNNKNISVTSNDNNNIISNGDENSSIFSESQHLHNETELYFFVDNLSSNLKNMMIDSMTLYKNYCYNISSELGVRWSTRGHLSRCREAALRVQDVLNESLFNLTLLEERRNDDFCLTLQKIDEVLILINETLIFFADNLMEYVKMTTPCQSHDPCLCLDVMSSRNSIKKEMFLLCHLTSDPEPMDAQITSSRLNLHVLMETMVIV</sequence>
<dbReference type="EMBL" id="JAODUP010000769">
    <property type="protein sequence ID" value="KAK2144304.1"/>
    <property type="molecule type" value="Genomic_DNA"/>
</dbReference>
<feature type="compositionally biased region" description="Polar residues" evidence="1">
    <location>
        <begin position="515"/>
        <end position="536"/>
    </location>
</feature>
<protein>
    <submittedName>
        <fullName evidence="2">Uncharacterized protein</fullName>
    </submittedName>
</protein>
<accession>A0AAD9J0X3</accession>
<proteinExistence type="predicted"/>
<feature type="compositionally biased region" description="Polar residues" evidence="1">
    <location>
        <begin position="1"/>
        <end position="22"/>
    </location>
</feature>
<gene>
    <name evidence="2" type="ORF">LSH36_769g00109</name>
</gene>
<keyword evidence="3" id="KW-1185">Reference proteome</keyword>
<reference evidence="2" key="1">
    <citation type="journal article" date="2023" name="Mol. Biol. Evol.">
        <title>Third-Generation Sequencing Reveals the Adaptive Role of the Epigenome in Three Deep-Sea Polychaetes.</title>
        <authorList>
            <person name="Perez M."/>
            <person name="Aroh O."/>
            <person name="Sun Y."/>
            <person name="Lan Y."/>
            <person name="Juniper S.K."/>
            <person name="Young C.R."/>
            <person name="Angers B."/>
            <person name="Qian P.Y."/>
        </authorList>
    </citation>
    <scope>NUCLEOTIDE SEQUENCE</scope>
    <source>
        <strain evidence="2">P08H-3</strain>
    </source>
</reference>
<dbReference type="Proteomes" id="UP001208570">
    <property type="component" value="Unassembled WGS sequence"/>
</dbReference>
<comment type="caution">
    <text evidence="2">The sequence shown here is derived from an EMBL/GenBank/DDBJ whole genome shotgun (WGS) entry which is preliminary data.</text>
</comment>
<evidence type="ECO:0000313" key="3">
    <source>
        <dbReference type="Proteomes" id="UP001208570"/>
    </source>
</evidence>
<feature type="compositionally biased region" description="Polar residues" evidence="1">
    <location>
        <begin position="92"/>
        <end position="114"/>
    </location>
</feature>
<evidence type="ECO:0000313" key="2">
    <source>
        <dbReference type="EMBL" id="KAK2144304.1"/>
    </source>
</evidence>
<organism evidence="2 3">
    <name type="scientific">Paralvinella palmiformis</name>
    <dbReference type="NCBI Taxonomy" id="53620"/>
    <lineage>
        <taxon>Eukaryota</taxon>
        <taxon>Metazoa</taxon>
        <taxon>Spiralia</taxon>
        <taxon>Lophotrochozoa</taxon>
        <taxon>Annelida</taxon>
        <taxon>Polychaeta</taxon>
        <taxon>Sedentaria</taxon>
        <taxon>Canalipalpata</taxon>
        <taxon>Terebellida</taxon>
        <taxon>Terebelliformia</taxon>
        <taxon>Alvinellidae</taxon>
        <taxon>Paralvinella</taxon>
    </lineage>
</organism>
<feature type="region of interest" description="Disordered" evidence="1">
    <location>
        <begin position="86"/>
        <end position="114"/>
    </location>
</feature>
<dbReference type="AlphaFoldDB" id="A0AAD9J0X3"/>
<name>A0AAD9J0X3_9ANNE</name>
<feature type="region of interest" description="Disordered" evidence="1">
    <location>
        <begin position="509"/>
        <end position="536"/>
    </location>
</feature>
<evidence type="ECO:0000256" key="1">
    <source>
        <dbReference type="SAM" id="MobiDB-lite"/>
    </source>
</evidence>
<feature type="region of interest" description="Disordered" evidence="1">
    <location>
        <begin position="1"/>
        <end position="30"/>
    </location>
</feature>